<dbReference type="Gene3D" id="3.40.50.1220">
    <property type="entry name" value="TPP-binding domain"/>
    <property type="match status" value="1"/>
</dbReference>
<dbReference type="PROSITE" id="PS00187">
    <property type="entry name" value="TPP_ENZYMES"/>
    <property type="match status" value="1"/>
</dbReference>
<dbReference type="PANTHER" id="PTHR18968">
    <property type="entry name" value="THIAMINE PYROPHOSPHATE ENZYMES"/>
    <property type="match status" value="1"/>
</dbReference>
<proteinExistence type="inferred from homology"/>
<dbReference type="InterPro" id="IPR029061">
    <property type="entry name" value="THDP-binding"/>
</dbReference>
<dbReference type="Pfam" id="PF02775">
    <property type="entry name" value="TPP_enzyme_C"/>
    <property type="match status" value="1"/>
</dbReference>
<feature type="domain" description="Thiamine pyrophosphate enzyme TPP-binding" evidence="5">
    <location>
        <begin position="381"/>
        <end position="519"/>
    </location>
</feature>
<sequence>MKLTGGEALAHQLVREGVRDVFGIPGVQLDWATDGLRKVEASIRLMVGRHEQAASYMADGYARTTGRVGVCMVVPGPGLLNAMAGLATAYACNSPVLCISGDIYSPALGKGLGLLHEVRGQSQILGAVTKWQGRANRPEEIPGVVSEAFRQIRAGRPQPVGIEIAHDVLSASADMELAAPQTGDGRLRPDPKAVAAAATLIAASRCPVIYVGGGAIAADAGAALAAFAEKLQAPVVMGENGRGAISDRHPLALDTLEGRAVFPHADLCVVVGSRFVETAQGQPAWPTGSMKYVYLNADVAAWGPPRRADVALHADCALGLEALGAAIGQRPPIALELDAVRAWAAAQMADIEPQGAWVRALRRAIPDDGILVNELTQVGYFARLAYPVHAPRTFIGPGYQGTLGYGFPTALGAAAGNPDKAVVSINGDGGFGWGMQELATARKYGLNIAIVVFNDGHFGNVRTLQEGQFGTAFGVELVNPDYSTLAAAFAIPYRSADTPEALEAALKDNFAAGGPMLIEAQVGRMPSPWHLLRLVPPPFAAGRAVPPNPLGAPPAQG</sequence>
<dbReference type="EMBL" id="SMAI01000015">
    <property type="protein sequence ID" value="TCT02050.1"/>
    <property type="molecule type" value="Genomic_DNA"/>
</dbReference>
<evidence type="ECO:0000259" key="4">
    <source>
        <dbReference type="Pfam" id="PF00205"/>
    </source>
</evidence>
<dbReference type="CDD" id="cd07035">
    <property type="entry name" value="TPP_PYR_POX_like"/>
    <property type="match status" value="1"/>
</dbReference>
<dbReference type="NCBIfam" id="NF006122">
    <property type="entry name" value="PRK08266.1"/>
    <property type="match status" value="1"/>
</dbReference>
<dbReference type="OrthoDB" id="4494979at2"/>
<dbReference type="Gene3D" id="3.40.50.970">
    <property type="match status" value="2"/>
</dbReference>
<reference evidence="7 8" key="1">
    <citation type="submission" date="2019-03" db="EMBL/GenBank/DDBJ databases">
        <title>Genomic Encyclopedia of Type Strains, Phase IV (KMG-IV): sequencing the most valuable type-strain genomes for metagenomic binning, comparative biology and taxonomic classification.</title>
        <authorList>
            <person name="Goeker M."/>
        </authorList>
    </citation>
    <scope>NUCLEOTIDE SEQUENCE [LARGE SCALE GENOMIC DNA]</scope>
    <source>
        <strain evidence="7 8">DSM 9035</strain>
    </source>
</reference>
<gene>
    <name evidence="7" type="ORF">EDC64_11581</name>
</gene>
<dbReference type="GO" id="GO:0050660">
    <property type="term" value="F:flavin adenine dinucleotide binding"/>
    <property type="evidence" value="ECO:0007669"/>
    <property type="project" value="TreeGrafter"/>
</dbReference>
<dbReference type="CDD" id="cd00568">
    <property type="entry name" value="TPP_enzymes"/>
    <property type="match status" value="1"/>
</dbReference>
<evidence type="ECO:0000313" key="8">
    <source>
        <dbReference type="Proteomes" id="UP000294664"/>
    </source>
</evidence>
<dbReference type="PANTHER" id="PTHR18968:SF167">
    <property type="entry name" value="ACETOLACTATE SYNTHASE LARGE SUBUNIT ILVB2-RELATED"/>
    <property type="match status" value="1"/>
</dbReference>
<dbReference type="GO" id="GO:0005948">
    <property type="term" value="C:acetolactate synthase complex"/>
    <property type="evidence" value="ECO:0007669"/>
    <property type="project" value="TreeGrafter"/>
</dbReference>
<feature type="domain" description="Thiamine pyrophosphate enzyme central" evidence="4">
    <location>
        <begin position="194"/>
        <end position="323"/>
    </location>
</feature>
<keyword evidence="8" id="KW-1185">Reference proteome</keyword>
<evidence type="ECO:0000256" key="2">
    <source>
        <dbReference type="ARBA" id="ARBA00023052"/>
    </source>
</evidence>
<dbReference type="GO" id="GO:0030976">
    <property type="term" value="F:thiamine pyrophosphate binding"/>
    <property type="evidence" value="ECO:0007669"/>
    <property type="project" value="InterPro"/>
</dbReference>
<evidence type="ECO:0000256" key="1">
    <source>
        <dbReference type="ARBA" id="ARBA00007812"/>
    </source>
</evidence>
<dbReference type="InterPro" id="IPR045229">
    <property type="entry name" value="TPP_enz"/>
</dbReference>
<accession>A0A4R3LNU7</accession>
<evidence type="ECO:0000256" key="3">
    <source>
        <dbReference type="RuleBase" id="RU362132"/>
    </source>
</evidence>
<dbReference type="SUPFAM" id="SSF52467">
    <property type="entry name" value="DHS-like NAD/FAD-binding domain"/>
    <property type="match status" value="1"/>
</dbReference>
<dbReference type="GO" id="GO:0009099">
    <property type="term" value="P:L-valine biosynthetic process"/>
    <property type="evidence" value="ECO:0007669"/>
    <property type="project" value="TreeGrafter"/>
</dbReference>
<dbReference type="SUPFAM" id="SSF52518">
    <property type="entry name" value="Thiamin diphosphate-binding fold (THDP-binding)"/>
    <property type="match status" value="2"/>
</dbReference>
<dbReference type="GO" id="GO:0003984">
    <property type="term" value="F:acetolactate synthase activity"/>
    <property type="evidence" value="ECO:0007669"/>
    <property type="project" value="TreeGrafter"/>
</dbReference>
<dbReference type="GO" id="GO:0009097">
    <property type="term" value="P:isoleucine biosynthetic process"/>
    <property type="evidence" value="ECO:0007669"/>
    <property type="project" value="TreeGrafter"/>
</dbReference>
<evidence type="ECO:0000259" key="6">
    <source>
        <dbReference type="Pfam" id="PF02776"/>
    </source>
</evidence>
<dbReference type="Pfam" id="PF00205">
    <property type="entry name" value="TPP_enzyme_M"/>
    <property type="match status" value="1"/>
</dbReference>
<dbReference type="Proteomes" id="UP000294664">
    <property type="component" value="Unassembled WGS sequence"/>
</dbReference>
<dbReference type="InterPro" id="IPR012001">
    <property type="entry name" value="Thiamin_PyroP_enz_TPP-bd_dom"/>
</dbReference>
<dbReference type="InterPro" id="IPR029035">
    <property type="entry name" value="DHS-like_NAD/FAD-binding_dom"/>
</dbReference>
<dbReference type="InterPro" id="IPR000399">
    <property type="entry name" value="TPP-bd_CS"/>
</dbReference>
<dbReference type="GO" id="GO:0000287">
    <property type="term" value="F:magnesium ion binding"/>
    <property type="evidence" value="ECO:0007669"/>
    <property type="project" value="InterPro"/>
</dbReference>
<name>A0A4R3LNU7_9HYPH</name>
<comment type="similarity">
    <text evidence="1 3">Belongs to the TPP enzyme family.</text>
</comment>
<dbReference type="AlphaFoldDB" id="A0A4R3LNU7"/>
<organism evidence="7 8">
    <name type="scientific">Aquabacter spiritensis</name>
    <dbReference type="NCBI Taxonomy" id="933073"/>
    <lineage>
        <taxon>Bacteria</taxon>
        <taxon>Pseudomonadati</taxon>
        <taxon>Pseudomonadota</taxon>
        <taxon>Alphaproteobacteria</taxon>
        <taxon>Hyphomicrobiales</taxon>
        <taxon>Xanthobacteraceae</taxon>
        <taxon>Aquabacter</taxon>
    </lineage>
</organism>
<dbReference type="InterPro" id="IPR012000">
    <property type="entry name" value="Thiamin_PyroP_enz_cen_dom"/>
</dbReference>
<evidence type="ECO:0000259" key="5">
    <source>
        <dbReference type="Pfam" id="PF02775"/>
    </source>
</evidence>
<comment type="caution">
    <text evidence="7">The sequence shown here is derived from an EMBL/GenBank/DDBJ whole genome shotgun (WGS) entry which is preliminary data.</text>
</comment>
<evidence type="ECO:0000313" key="7">
    <source>
        <dbReference type="EMBL" id="TCT02050.1"/>
    </source>
</evidence>
<dbReference type="Pfam" id="PF02776">
    <property type="entry name" value="TPP_enzyme_N"/>
    <property type="match status" value="1"/>
</dbReference>
<protein>
    <submittedName>
        <fullName evidence="7">Acetolactate synthase-1/2/3 large subunit</fullName>
    </submittedName>
</protein>
<keyword evidence="2 3" id="KW-0786">Thiamine pyrophosphate</keyword>
<dbReference type="InterPro" id="IPR011766">
    <property type="entry name" value="TPP_enzyme_TPP-bd"/>
</dbReference>
<feature type="domain" description="Thiamine pyrophosphate enzyme N-terminal TPP-binding" evidence="6">
    <location>
        <begin position="4"/>
        <end position="109"/>
    </location>
</feature>
<dbReference type="RefSeq" id="WP_132034595.1">
    <property type="nucleotide sequence ID" value="NZ_SMAI01000015.1"/>
</dbReference>